<evidence type="ECO:0000313" key="6">
    <source>
        <dbReference type="Proteomes" id="UP000237271"/>
    </source>
</evidence>
<sequence>MGFLQHRHQEAKDSSSLHGDSHLFFGCRRQSEDWLFKEQMLEYVANGTLTQLFTAFSRDQDEKHYVQHDLRANGQLVSDLLLGSDGYLFVCGDGMAMAKDVHAALVEILTECGGLSLEDAELKLRELSMQHRYVRDIW</sequence>
<keyword evidence="3" id="KW-0274">FAD</keyword>
<dbReference type="GO" id="GO:0050667">
    <property type="term" value="P:homocysteine metabolic process"/>
    <property type="evidence" value="ECO:0007669"/>
    <property type="project" value="TreeGrafter"/>
</dbReference>
<evidence type="ECO:0000313" key="5">
    <source>
        <dbReference type="EMBL" id="POM74580.1"/>
    </source>
</evidence>
<proteinExistence type="predicted"/>
<evidence type="ECO:0000256" key="2">
    <source>
        <dbReference type="ARBA" id="ARBA00022630"/>
    </source>
</evidence>
<dbReference type="Pfam" id="PF00175">
    <property type="entry name" value="NAD_binding_1"/>
    <property type="match status" value="1"/>
</dbReference>
<dbReference type="InterPro" id="IPR039261">
    <property type="entry name" value="FNR_nucleotide-bd"/>
</dbReference>
<dbReference type="GO" id="GO:0009086">
    <property type="term" value="P:methionine biosynthetic process"/>
    <property type="evidence" value="ECO:0007669"/>
    <property type="project" value="TreeGrafter"/>
</dbReference>
<dbReference type="GO" id="GO:0050660">
    <property type="term" value="F:flavin adenine dinucleotide binding"/>
    <property type="evidence" value="ECO:0007669"/>
    <property type="project" value="TreeGrafter"/>
</dbReference>
<evidence type="ECO:0000259" key="4">
    <source>
        <dbReference type="Pfam" id="PF00175"/>
    </source>
</evidence>
<dbReference type="AlphaFoldDB" id="A0A2P4Y9U2"/>
<keyword evidence="2" id="KW-0285">Flavoprotein</keyword>
<protein>
    <submittedName>
        <fullName evidence="5">NADPH-cytochrome p450 reductase</fullName>
    </submittedName>
</protein>
<evidence type="ECO:0000256" key="3">
    <source>
        <dbReference type="ARBA" id="ARBA00022827"/>
    </source>
</evidence>
<dbReference type="Proteomes" id="UP000237271">
    <property type="component" value="Unassembled WGS sequence"/>
</dbReference>
<accession>A0A2P4Y9U2</accession>
<dbReference type="GO" id="GO:0010181">
    <property type="term" value="F:FMN binding"/>
    <property type="evidence" value="ECO:0007669"/>
    <property type="project" value="TreeGrafter"/>
</dbReference>
<dbReference type="SUPFAM" id="SSF52343">
    <property type="entry name" value="Ferredoxin reductase-like, C-terminal NADP-linked domain"/>
    <property type="match status" value="1"/>
</dbReference>
<comment type="caution">
    <text evidence="5">The sequence shown here is derived from an EMBL/GenBank/DDBJ whole genome shotgun (WGS) entry which is preliminary data.</text>
</comment>
<dbReference type="PANTHER" id="PTHR19384">
    <property type="entry name" value="NITRIC OXIDE SYNTHASE-RELATED"/>
    <property type="match status" value="1"/>
</dbReference>
<organism evidence="5 6">
    <name type="scientific">Phytophthora palmivora</name>
    <dbReference type="NCBI Taxonomy" id="4796"/>
    <lineage>
        <taxon>Eukaryota</taxon>
        <taxon>Sar</taxon>
        <taxon>Stramenopiles</taxon>
        <taxon>Oomycota</taxon>
        <taxon>Peronosporomycetes</taxon>
        <taxon>Peronosporales</taxon>
        <taxon>Peronosporaceae</taxon>
        <taxon>Phytophthora</taxon>
    </lineage>
</organism>
<keyword evidence="6" id="KW-1185">Reference proteome</keyword>
<dbReference type="GO" id="GO:0030586">
    <property type="term" value="F:[methionine synthase] reductase (NADPH) activity"/>
    <property type="evidence" value="ECO:0007669"/>
    <property type="project" value="TreeGrafter"/>
</dbReference>
<dbReference type="Gene3D" id="3.40.50.80">
    <property type="entry name" value="Nucleotide-binding domain of ferredoxin-NADP reductase (FNR) module"/>
    <property type="match status" value="1"/>
</dbReference>
<dbReference type="OrthoDB" id="1856718at2759"/>
<dbReference type="GO" id="GO:0005829">
    <property type="term" value="C:cytosol"/>
    <property type="evidence" value="ECO:0007669"/>
    <property type="project" value="TreeGrafter"/>
</dbReference>
<feature type="domain" description="Oxidoreductase FAD/NAD(P)-binding" evidence="4">
    <location>
        <begin position="3"/>
        <end position="102"/>
    </location>
</feature>
<dbReference type="InterPro" id="IPR001433">
    <property type="entry name" value="OxRdtase_FAD/NAD-bd"/>
</dbReference>
<dbReference type="PRINTS" id="PR00371">
    <property type="entry name" value="FPNCR"/>
</dbReference>
<dbReference type="EMBL" id="NCKW01004799">
    <property type="protein sequence ID" value="POM74580.1"/>
    <property type="molecule type" value="Genomic_DNA"/>
</dbReference>
<reference evidence="5 6" key="1">
    <citation type="journal article" date="2017" name="Genome Biol. Evol.">
        <title>Phytophthora megakarya and P. palmivora, closely related causal agents of cacao black pod rot, underwent increases in genome sizes and gene numbers by different mechanisms.</title>
        <authorList>
            <person name="Ali S.S."/>
            <person name="Shao J."/>
            <person name="Lary D.J."/>
            <person name="Kronmiller B."/>
            <person name="Shen D."/>
            <person name="Strem M.D."/>
            <person name="Amoako-Attah I."/>
            <person name="Akrofi A.Y."/>
            <person name="Begoude B.A."/>
            <person name="Ten Hoopen G.M."/>
            <person name="Coulibaly K."/>
            <person name="Kebe B.I."/>
            <person name="Melnick R.L."/>
            <person name="Guiltinan M.J."/>
            <person name="Tyler B.M."/>
            <person name="Meinhardt L.W."/>
            <person name="Bailey B.A."/>
        </authorList>
    </citation>
    <scope>NUCLEOTIDE SEQUENCE [LARGE SCALE GENOMIC DNA]</scope>
    <source>
        <strain evidence="6">sbr112.9</strain>
    </source>
</reference>
<name>A0A2P4Y9U2_9STRA</name>
<dbReference type="InterPro" id="IPR001709">
    <property type="entry name" value="Flavoprot_Pyr_Nucl_cyt_Rdtase"/>
</dbReference>
<evidence type="ECO:0000256" key="1">
    <source>
        <dbReference type="ARBA" id="ARBA00001974"/>
    </source>
</evidence>
<comment type="cofactor">
    <cofactor evidence="1">
        <name>FAD</name>
        <dbReference type="ChEBI" id="CHEBI:57692"/>
    </cofactor>
</comment>
<gene>
    <name evidence="5" type="ORF">PHPALM_8446</name>
</gene>
<dbReference type="PANTHER" id="PTHR19384:SF84">
    <property type="entry name" value="METHIONINE SYNTHASE REDUCTASE"/>
    <property type="match status" value="1"/>
</dbReference>